<dbReference type="EMBL" id="HBGJ01043501">
    <property type="protein sequence ID" value="CAD9268959.1"/>
    <property type="molecule type" value="Transcribed_RNA"/>
</dbReference>
<evidence type="ECO:0000313" key="3">
    <source>
        <dbReference type="EMBL" id="CAD9268959.1"/>
    </source>
</evidence>
<dbReference type="CDD" id="cd06974">
    <property type="entry name" value="TerD_like"/>
    <property type="match status" value="1"/>
</dbReference>
<proteinExistence type="predicted"/>
<dbReference type="AlphaFoldDB" id="A0A7S1UJ16"/>
<evidence type="ECO:0000259" key="2">
    <source>
        <dbReference type="Pfam" id="PF02342"/>
    </source>
</evidence>
<dbReference type="PANTHER" id="PTHR32097">
    <property type="entry name" value="CAMP-BINDING PROTEIN 1-RELATED"/>
    <property type="match status" value="1"/>
</dbReference>
<dbReference type="Pfam" id="PF02342">
    <property type="entry name" value="TerD"/>
    <property type="match status" value="1"/>
</dbReference>
<dbReference type="InterPro" id="IPR003325">
    <property type="entry name" value="TerD"/>
</dbReference>
<sequence>MTEEAKVEQPREQDVAIPVSPAGEGEEMLQLGVAWEFLVERPAVELKCSMVFFSEAGEAIATVNSANLEALGGAARHSFTTEVDGLDEAFDLGLKALEGEAKVGMLVINAPSEGSLRDVKSAFVRLTHAVNDEGAVVEEIPIHCWQHENTALVVGAFYRSPYCWNYRSIAAAAHTRTVEDTMHRMRPFVDALLEPGLKFERTLEGGVGAPSLAMAKGDVAYLVGAPKLVIGLGWGAPASYDIDASVVILGEASGTPGLRHTLDIVNFSQPQSRPETSTKAKPLVRHGSESGGLGEGFAGDDNEVIFVDLAKAAPEVKELVFAVNVFNGGSFGNCEDAYVRLVQRLPKAAELARYDVEVAVAEDGLGFIFARLFRDEDHGRWGFQATGTSAGGVMARCEETTIAAGGEWRPTLRDTFQSPVEAEGACSTCAVM</sequence>
<name>A0A7S1UJ16_9STRA</name>
<feature type="compositionally biased region" description="Polar residues" evidence="1">
    <location>
        <begin position="267"/>
        <end position="279"/>
    </location>
</feature>
<reference evidence="3" key="1">
    <citation type="submission" date="2021-01" db="EMBL/GenBank/DDBJ databases">
        <authorList>
            <person name="Corre E."/>
            <person name="Pelletier E."/>
            <person name="Niang G."/>
            <person name="Scheremetjew M."/>
            <person name="Finn R."/>
            <person name="Kale V."/>
            <person name="Holt S."/>
            <person name="Cochrane G."/>
            <person name="Meng A."/>
            <person name="Brown T."/>
            <person name="Cohen L."/>
        </authorList>
    </citation>
    <scope>NUCLEOTIDE SEQUENCE</scope>
    <source>
        <strain evidence="3">CCMP2877</strain>
    </source>
</reference>
<protein>
    <recommendedName>
        <fullName evidence="2">TerD domain-containing protein</fullName>
    </recommendedName>
</protein>
<feature type="domain" description="TerD" evidence="2">
    <location>
        <begin position="215"/>
        <end position="391"/>
    </location>
</feature>
<dbReference type="PANTHER" id="PTHR32097:SF17">
    <property type="entry name" value="CAMP-BINDING PROTEIN 1-RELATED"/>
    <property type="match status" value="1"/>
</dbReference>
<dbReference type="InterPro" id="IPR051324">
    <property type="entry name" value="Stress/Tellurium_Resist"/>
</dbReference>
<evidence type="ECO:0000256" key="1">
    <source>
        <dbReference type="SAM" id="MobiDB-lite"/>
    </source>
</evidence>
<feature type="region of interest" description="Disordered" evidence="1">
    <location>
        <begin position="267"/>
        <end position="296"/>
    </location>
</feature>
<organism evidence="3">
    <name type="scientific">Phaeomonas parva</name>
    <dbReference type="NCBI Taxonomy" id="124430"/>
    <lineage>
        <taxon>Eukaryota</taxon>
        <taxon>Sar</taxon>
        <taxon>Stramenopiles</taxon>
        <taxon>Ochrophyta</taxon>
        <taxon>Pinguiophyceae</taxon>
        <taxon>Pinguiochrysidales</taxon>
        <taxon>Pinguiochrysidaceae</taxon>
        <taxon>Phaeomonas</taxon>
    </lineage>
</organism>
<dbReference type="Gene3D" id="2.60.60.30">
    <property type="entry name" value="sav2460 like domains"/>
    <property type="match status" value="2"/>
</dbReference>
<accession>A0A7S1UJ16</accession>
<gene>
    <name evidence="3" type="ORF">PPAR1163_LOCUS27396</name>
</gene>